<proteinExistence type="predicted"/>
<name>A0A6A7AEY2_9PLEO</name>
<dbReference type="Proteomes" id="UP000799424">
    <property type="component" value="Unassembled WGS sequence"/>
</dbReference>
<keyword evidence="2" id="KW-1185">Reference proteome</keyword>
<dbReference type="EMBL" id="MU006218">
    <property type="protein sequence ID" value="KAF2831822.1"/>
    <property type="molecule type" value="Genomic_DNA"/>
</dbReference>
<sequence length="129" mass="14255">LQERLGSAITKRRSYLSYARDHKTMLDVVPTAEPALIGSVFLGATLTKPTTYVPTASPLGSVEKLTTMSETRDDSSTLTTISPSVDSEVEHSLNLRIPSLESLRVGNSKEVECLICFRVHTFKSEKAWR</sequence>
<evidence type="ECO:0000313" key="2">
    <source>
        <dbReference type="Proteomes" id="UP000799424"/>
    </source>
</evidence>
<protein>
    <submittedName>
        <fullName evidence="1">Uncharacterized protein</fullName>
    </submittedName>
</protein>
<reference evidence="1" key="1">
    <citation type="journal article" date="2020" name="Stud. Mycol.">
        <title>101 Dothideomycetes genomes: a test case for predicting lifestyles and emergence of pathogens.</title>
        <authorList>
            <person name="Haridas S."/>
            <person name="Albert R."/>
            <person name="Binder M."/>
            <person name="Bloem J."/>
            <person name="Labutti K."/>
            <person name="Salamov A."/>
            <person name="Andreopoulos B."/>
            <person name="Baker S."/>
            <person name="Barry K."/>
            <person name="Bills G."/>
            <person name="Bluhm B."/>
            <person name="Cannon C."/>
            <person name="Castanera R."/>
            <person name="Culley D."/>
            <person name="Daum C."/>
            <person name="Ezra D."/>
            <person name="Gonzalez J."/>
            <person name="Henrissat B."/>
            <person name="Kuo A."/>
            <person name="Liang C."/>
            <person name="Lipzen A."/>
            <person name="Lutzoni F."/>
            <person name="Magnuson J."/>
            <person name="Mondo S."/>
            <person name="Nolan M."/>
            <person name="Ohm R."/>
            <person name="Pangilinan J."/>
            <person name="Park H.-J."/>
            <person name="Ramirez L."/>
            <person name="Alfaro M."/>
            <person name="Sun H."/>
            <person name="Tritt A."/>
            <person name="Yoshinaga Y."/>
            <person name="Zwiers L.-H."/>
            <person name="Turgeon B."/>
            <person name="Goodwin S."/>
            <person name="Spatafora J."/>
            <person name="Crous P."/>
            <person name="Grigoriev I."/>
        </authorList>
    </citation>
    <scope>NUCLEOTIDE SEQUENCE</scope>
    <source>
        <strain evidence="1">CBS 113818</strain>
    </source>
</reference>
<organism evidence="1 2">
    <name type="scientific">Ophiobolus disseminans</name>
    <dbReference type="NCBI Taxonomy" id="1469910"/>
    <lineage>
        <taxon>Eukaryota</taxon>
        <taxon>Fungi</taxon>
        <taxon>Dikarya</taxon>
        <taxon>Ascomycota</taxon>
        <taxon>Pezizomycotina</taxon>
        <taxon>Dothideomycetes</taxon>
        <taxon>Pleosporomycetidae</taxon>
        <taxon>Pleosporales</taxon>
        <taxon>Pleosporineae</taxon>
        <taxon>Phaeosphaeriaceae</taxon>
        <taxon>Ophiobolus</taxon>
    </lineage>
</organism>
<gene>
    <name evidence="1" type="ORF">CC86DRAFT_282266</name>
</gene>
<evidence type="ECO:0000313" key="1">
    <source>
        <dbReference type="EMBL" id="KAF2831822.1"/>
    </source>
</evidence>
<feature type="non-terminal residue" evidence="1">
    <location>
        <position position="1"/>
    </location>
</feature>
<accession>A0A6A7AEY2</accession>
<dbReference type="AlphaFoldDB" id="A0A6A7AEY2"/>